<protein>
    <recommendedName>
        <fullName evidence="3">PIN domain-containing protein</fullName>
    </recommendedName>
</protein>
<name>W0RMR9_9BACT</name>
<evidence type="ECO:0000313" key="2">
    <source>
        <dbReference type="Proteomes" id="UP000019151"/>
    </source>
</evidence>
<dbReference type="KEGG" id="gba:J421_4804"/>
<organism evidence="1 2">
    <name type="scientific">Gemmatirosa kalamazoonensis</name>
    <dbReference type="NCBI Taxonomy" id="861299"/>
    <lineage>
        <taxon>Bacteria</taxon>
        <taxon>Pseudomonadati</taxon>
        <taxon>Gemmatimonadota</taxon>
        <taxon>Gemmatimonadia</taxon>
        <taxon>Gemmatimonadales</taxon>
        <taxon>Gemmatimonadaceae</taxon>
        <taxon>Gemmatirosa</taxon>
    </lineage>
</organism>
<keyword evidence="1" id="KW-0614">Plasmid</keyword>
<geneLocation type="plasmid" evidence="1 2">
    <name>1</name>
</geneLocation>
<sequence length="48" mass="5275">MGLRDLEDAVQAVCAIRVEADYIVTRNAKDFRGSRLTVATPAEVLARL</sequence>
<proteinExistence type="predicted"/>
<dbReference type="HOGENOM" id="CLU_3153259_0_0_0"/>
<reference evidence="1 2" key="1">
    <citation type="journal article" date="2014" name="Genome Announc.">
        <title>Genome Sequence and Methylome of Soil Bacterium Gemmatirosa kalamazoonensis KBS708T, a Member of the Rarely Cultivated Gemmatimonadetes Phylum.</title>
        <authorList>
            <person name="Debruyn J.M."/>
            <person name="Radosevich M."/>
            <person name="Wommack K.E."/>
            <person name="Polson S.W."/>
            <person name="Hauser L.J."/>
            <person name="Fawaz M.N."/>
            <person name="Korlach J."/>
            <person name="Tsai Y.C."/>
        </authorList>
    </citation>
    <scope>NUCLEOTIDE SEQUENCE [LARGE SCALE GENOMIC DNA]</scope>
    <source>
        <strain evidence="1 2">KBS708</strain>
        <plasmid evidence="2">Plasmid 1</plasmid>
    </source>
</reference>
<accession>W0RMR9</accession>
<keyword evidence="2" id="KW-1185">Reference proteome</keyword>
<dbReference type="AlphaFoldDB" id="W0RMR9"/>
<evidence type="ECO:0008006" key="3">
    <source>
        <dbReference type="Google" id="ProtNLM"/>
    </source>
</evidence>
<dbReference type="InterPro" id="IPR029060">
    <property type="entry name" value="PIN-like_dom_sf"/>
</dbReference>
<dbReference type="Proteomes" id="UP000019151">
    <property type="component" value="Plasmid 1"/>
</dbReference>
<dbReference type="SUPFAM" id="SSF88723">
    <property type="entry name" value="PIN domain-like"/>
    <property type="match status" value="1"/>
</dbReference>
<evidence type="ECO:0000313" key="1">
    <source>
        <dbReference type="EMBL" id="AHG92339.1"/>
    </source>
</evidence>
<dbReference type="InParanoid" id="W0RMR9"/>
<gene>
    <name evidence="1" type="ORF">J421_4804</name>
</gene>
<dbReference type="EMBL" id="CP007129">
    <property type="protein sequence ID" value="AHG92339.1"/>
    <property type="molecule type" value="Genomic_DNA"/>
</dbReference>